<dbReference type="AlphaFoldDB" id="A0A0E0IEJ8"/>
<keyword evidence="3" id="KW-1185">Reference proteome</keyword>
<dbReference type="Proteomes" id="UP000006591">
    <property type="component" value="Chromosome 8"/>
</dbReference>
<name>A0A0E0IEJ8_ORYNI</name>
<feature type="region of interest" description="Disordered" evidence="1">
    <location>
        <begin position="34"/>
        <end position="106"/>
    </location>
</feature>
<accession>A0A0E0IEJ8</accession>
<dbReference type="HOGENOM" id="CLU_1181816_0_0_1"/>
<evidence type="ECO:0000313" key="3">
    <source>
        <dbReference type="Proteomes" id="UP000006591"/>
    </source>
</evidence>
<reference evidence="2" key="2">
    <citation type="submission" date="2018-04" db="EMBL/GenBank/DDBJ databases">
        <title>OnivRS2 (Oryza nivara Reference Sequence Version 2).</title>
        <authorList>
            <person name="Zhang J."/>
            <person name="Kudrna D."/>
            <person name="Lee S."/>
            <person name="Talag J."/>
            <person name="Rajasekar S."/>
            <person name="Welchert J."/>
            <person name="Hsing Y.-I."/>
            <person name="Wing R.A."/>
        </authorList>
    </citation>
    <scope>NUCLEOTIDE SEQUENCE [LARGE SCALE GENOMIC DNA]</scope>
    <source>
        <strain evidence="2">SL10</strain>
    </source>
</reference>
<protein>
    <submittedName>
        <fullName evidence="2">Uncharacterized protein</fullName>
    </submittedName>
</protein>
<proteinExistence type="predicted"/>
<dbReference type="EnsemblPlants" id="ONIVA08G23360.1">
    <property type="protein sequence ID" value="ONIVA08G23360.1"/>
    <property type="gene ID" value="ONIVA08G23360"/>
</dbReference>
<sequence length="235" mass="25978">MSCSVTHGMVASAMEPRSSALNTGDRAASTARCAWMSVSPPTEKDTSEPSGQPTMPARCAARLGGGTAMHGRHRRRSSPSSSRRTTRPHTNVATPSTTWDDSRSPRLMKRCHPMTRVPPASPTTDLRAPPRVLRRRRAMLVRQEDLEDGGVDPGVIVVDVIDEHEDRDVLAMAALDPTRVETDPRMVLPGRDLRFWQRIVDGDLLGFQIVELALDETGGQHVRVARMAIDRLIYR</sequence>
<evidence type="ECO:0000313" key="2">
    <source>
        <dbReference type="EnsemblPlants" id="ONIVA08G23360.1"/>
    </source>
</evidence>
<evidence type="ECO:0000256" key="1">
    <source>
        <dbReference type="SAM" id="MobiDB-lite"/>
    </source>
</evidence>
<dbReference type="Gramene" id="ONIVA08G23360.1">
    <property type="protein sequence ID" value="ONIVA08G23360.1"/>
    <property type="gene ID" value="ONIVA08G23360"/>
</dbReference>
<reference evidence="2" key="1">
    <citation type="submission" date="2015-04" db="UniProtKB">
        <authorList>
            <consortium name="EnsemblPlants"/>
        </authorList>
    </citation>
    <scope>IDENTIFICATION</scope>
    <source>
        <strain evidence="2">SL10</strain>
    </source>
</reference>
<organism evidence="2">
    <name type="scientific">Oryza nivara</name>
    <name type="common">Indian wild rice</name>
    <name type="synonym">Oryza sativa f. spontanea</name>
    <dbReference type="NCBI Taxonomy" id="4536"/>
    <lineage>
        <taxon>Eukaryota</taxon>
        <taxon>Viridiplantae</taxon>
        <taxon>Streptophyta</taxon>
        <taxon>Embryophyta</taxon>
        <taxon>Tracheophyta</taxon>
        <taxon>Spermatophyta</taxon>
        <taxon>Magnoliopsida</taxon>
        <taxon>Liliopsida</taxon>
        <taxon>Poales</taxon>
        <taxon>Poaceae</taxon>
        <taxon>BOP clade</taxon>
        <taxon>Oryzoideae</taxon>
        <taxon>Oryzeae</taxon>
        <taxon>Oryzinae</taxon>
        <taxon>Oryza</taxon>
    </lineage>
</organism>